<sequence length="527" mass="57764">MGQAEIHDDGSSTLYVSIASPPTPASSPPPTATFAGAPLPVCTTLSTAQPTLRMQYLANLLPTLTPTELLYVSTESAARLKRDFLLSLPPEISLQILDFIDDPRTLARAMQVSKHWATLFQDENIWLRMCTSWNFLDDGAPSSSFQRYFGRCYSTLQNWRRGPSSALIKAHAIFTYPRDEGSEVESGTPGVITSCALDDEWIVVGLANNRLHVFSCQTGVLARTLVGHTGGVWSVDPNMRSDPCSAAEGWGQPNALVVSGGCDKKLRVWDVKTGYCLHVLAGHRSTIRCIKVLHRQSIVITGSRDATLRVWDIQHGKLLHVLEGHGNSVRCIDVAGDRVVSGSYDTTLRIWDVKTGKCLHILAGHLQQIYCVVFDGVHVVSGGLDTTVRVWDAETGHCIALLTGHSALVCQLQILQATTTKEPLLATGGSDGRVITYSLNTFHPVYRLAAHDSSVTSLQLDRYFLVTGGNDGHVRLFDSQTGAPVRELSSPSDCVWRVCFLPTTRNVCVVMCRRHGRSVVEVWRFGK</sequence>
<dbReference type="PROSITE" id="PS50082">
    <property type="entry name" value="WD_REPEATS_2"/>
    <property type="match status" value="5"/>
</dbReference>
<dbReference type="InterPro" id="IPR015943">
    <property type="entry name" value="WD40/YVTN_repeat-like_dom_sf"/>
</dbReference>
<feature type="repeat" description="WD" evidence="3">
    <location>
        <begin position="280"/>
        <end position="321"/>
    </location>
</feature>
<keyword evidence="1 3" id="KW-0853">WD repeat</keyword>
<dbReference type="InterPro" id="IPR001680">
    <property type="entry name" value="WD40_rpt"/>
</dbReference>
<feature type="repeat" description="WD" evidence="3">
    <location>
        <begin position="448"/>
        <end position="487"/>
    </location>
</feature>
<dbReference type="InterPro" id="IPR019775">
    <property type="entry name" value="WD40_repeat_CS"/>
</dbReference>
<evidence type="ECO:0000259" key="4">
    <source>
        <dbReference type="PROSITE" id="PS50181"/>
    </source>
</evidence>
<accession>A0A0D7AKS3</accession>
<dbReference type="SUPFAM" id="SSF50978">
    <property type="entry name" value="WD40 repeat-like"/>
    <property type="match status" value="2"/>
</dbReference>
<proteinExistence type="predicted"/>
<dbReference type="GO" id="GO:0048188">
    <property type="term" value="C:Set1C/COMPASS complex"/>
    <property type="evidence" value="ECO:0007669"/>
    <property type="project" value="TreeGrafter"/>
</dbReference>
<dbReference type="PANTHER" id="PTHR22847:SF637">
    <property type="entry name" value="WD REPEAT DOMAIN 5B"/>
    <property type="match status" value="1"/>
</dbReference>
<dbReference type="PROSITE" id="PS50294">
    <property type="entry name" value="WD_REPEATS_REGION"/>
    <property type="match status" value="3"/>
</dbReference>
<dbReference type="Pfam" id="PF12937">
    <property type="entry name" value="F-box-like"/>
    <property type="match status" value="1"/>
</dbReference>
<dbReference type="PROSITE" id="PS00678">
    <property type="entry name" value="WD_REPEATS_1"/>
    <property type="match status" value="3"/>
</dbReference>
<reference evidence="5 6" key="1">
    <citation type="journal article" date="2015" name="Fungal Genet. Biol.">
        <title>Evolution of novel wood decay mechanisms in Agaricales revealed by the genome sequences of Fistulina hepatica and Cylindrobasidium torrendii.</title>
        <authorList>
            <person name="Floudas D."/>
            <person name="Held B.W."/>
            <person name="Riley R."/>
            <person name="Nagy L.G."/>
            <person name="Koehler G."/>
            <person name="Ransdell A.S."/>
            <person name="Younus H."/>
            <person name="Chow J."/>
            <person name="Chiniquy J."/>
            <person name="Lipzen A."/>
            <person name="Tritt A."/>
            <person name="Sun H."/>
            <person name="Haridas S."/>
            <person name="LaButti K."/>
            <person name="Ohm R.A."/>
            <person name="Kues U."/>
            <person name="Blanchette R.A."/>
            <person name="Grigoriev I.V."/>
            <person name="Minto R.E."/>
            <person name="Hibbett D.S."/>
        </authorList>
    </citation>
    <scope>NUCLEOTIDE SEQUENCE [LARGE SCALE GENOMIC DNA]</scope>
    <source>
        <strain evidence="5 6">ATCC 64428</strain>
    </source>
</reference>
<keyword evidence="2" id="KW-0677">Repeat</keyword>
<evidence type="ECO:0000256" key="3">
    <source>
        <dbReference type="PROSITE-ProRule" id="PRU00221"/>
    </source>
</evidence>
<dbReference type="PROSITE" id="PS50181">
    <property type="entry name" value="FBOX"/>
    <property type="match status" value="1"/>
</dbReference>
<gene>
    <name evidence="5" type="ORF">FISHEDRAFT_36298</name>
</gene>
<dbReference type="SUPFAM" id="SSF81383">
    <property type="entry name" value="F-box domain"/>
    <property type="match status" value="1"/>
</dbReference>
<dbReference type="AlphaFoldDB" id="A0A0D7AKS3"/>
<feature type="domain" description="F-box" evidence="4">
    <location>
        <begin position="82"/>
        <end position="129"/>
    </location>
</feature>
<dbReference type="EMBL" id="KN881647">
    <property type="protein sequence ID" value="KIY51901.1"/>
    <property type="molecule type" value="Genomic_DNA"/>
</dbReference>
<dbReference type="Proteomes" id="UP000054144">
    <property type="component" value="Unassembled WGS sequence"/>
</dbReference>
<dbReference type="Gene3D" id="2.130.10.10">
    <property type="entry name" value="YVTN repeat-like/Quinoprotein amine dehydrogenase"/>
    <property type="match status" value="1"/>
</dbReference>
<keyword evidence="6" id="KW-1185">Reference proteome</keyword>
<dbReference type="InterPro" id="IPR001810">
    <property type="entry name" value="F-box_dom"/>
</dbReference>
<dbReference type="SMART" id="SM00256">
    <property type="entry name" value="FBOX"/>
    <property type="match status" value="1"/>
</dbReference>
<feature type="repeat" description="WD" evidence="3">
    <location>
        <begin position="256"/>
        <end position="279"/>
    </location>
</feature>
<dbReference type="PRINTS" id="PR00320">
    <property type="entry name" value="GPROTEINBRPT"/>
</dbReference>
<dbReference type="GO" id="GO:0042393">
    <property type="term" value="F:histone binding"/>
    <property type="evidence" value="ECO:0007669"/>
    <property type="project" value="TreeGrafter"/>
</dbReference>
<dbReference type="Gene3D" id="1.20.1280.50">
    <property type="match status" value="1"/>
</dbReference>
<feature type="repeat" description="WD" evidence="3">
    <location>
        <begin position="322"/>
        <end position="361"/>
    </location>
</feature>
<dbReference type="OrthoDB" id="190105at2759"/>
<dbReference type="CDD" id="cd00200">
    <property type="entry name" value="WD40"/>
    <property type="match status" value="1"/>
</dbReference>
<evidence type="ECO:0000256" key="2">
    <source>
        <dbReference type="ARBA" id="ARBA00022737"/>
    </source>
</evidence>
<dbReference type="PANTHER" id="PTHR22847">
    <property type="entry name" value="WD40 REPEAT PROTEIN"/>
    <property type="match status" value="1"/>
</dbReference>
<dbReference type="InterPro" id="IPR036322">
    <property type="entry name" value="WD40_repeat_dom_sf"/>
</dbReference>
<feature type="repeat" description="WD" evidence="3">
    <location>
        <begin position="362"/>
        <end position="401"/>
    </location>
</feature>
<evidence type="ECO:0000256" key="1">
    <source>
        <dbReference type="ARBA" id="ARBA00022574"/>
    </source>
</evidence>
<name>A0A0D7AKS3_9AGAR</name>
<evidence type="ECO:0000313" key="6">
    <source>
        <dbReference type="Proteomes" id="UP000054144"/>
    </source>
</evidence>
<dbReference type="Pfam" id="PF00400">
    <property type="entry name" value="WD40"/>
    <property type="match status" value="5"/>
</dbReference>
<evidence type="ECO:0000313" key="5">
    <source>
        <dbReference type="EMBL" id="KIY51901.1"/>
    </source>
</evidence>
<organism evidence="5 6">
    <name type="scientific">Fistulina hepatica ATCC 64428</name>
    <dbReference type="NCBI Taxonomy" id="1128425"/>
    <lineage>
        <taxon>Eukaryota</taxon>
        <taxon>Fungi</taxon>
        <taxon>Dikarya</taxon>
        <taxon>Basidiomycota</taxon>
        <taxon>Agaricomycotina</taxon>
        <taxon>Agaricomycetes</taxon>
        <taxon>Agaricomycetidae</taxon>
        <taxon>Agaricales</taxon>
        <taxon>Fistulinaceae</taxon>
        <taxon>Fistulina</taxon>
    </lineage>
</organism>
<dbReference type="InterPro" id="IPR020472">
    <property type="entry name" value="WD40_PAC1"/>
</dbReference>
<protein>
    <submittedName>
        <fullName evidence="5">WD40 repeat-like protein</fullName>
    </submittedName>
</protein>
<dbReference type="SMART" id="SM00320">
    <property type="entry name" value="WD40"/>
    <property type="match status" value="8"/>
</dbReference>
<dbReference type="InterPro" id="IPR036047">
    <property type="entry name" value="F-box-like_dom_sf"/>
</dbReference>